<proteinExistence type="predicted"/>
<dbReference type="EMBL" id="JARK01001341">
    <property type="protein sequence ID" value="EYC30276.1"/>
    <property type="molecule type" value="Genomic_DNA"/>
</dbReference>
<accession>A0A016VSI1</accession>
<evidence type="ECO:0000313" key="4">
    <source>
        <dbReference type="Proteomes" id="UP000024635"/>
    </source>
</evidence>
<feature type="region of interest" description="Disordered" evidence="1">
    <location>
        <begin position="1"/>
        <end position="29"/>
    </location>
</feature>
<protein>
    <submittedName>
        <fullName evidence="3">Uncharacterized protein</fullName>
    </submittedName>
</protein>
<feature type="compositionally biased region" description="Basic and acidic residues" evidence="1">
    <location>
        <begin position="1"/>
        <end position="15"/>
    </location>
</feature>
<dbReference type="Proteomes" id="UP000024635">
    <property type="component" value="Unassembled WGS sequence"/>
</dbReference>
<evidence type="ECO:0000313" key="3">
    <source>
        <dbReference type="EMBL" id="EYC30276.1"/>
    </source>
</evidence>
<gene>
    <name evidence="3" type="primary">Acey_s0005.g2551</name>
    <name evidence="3" type="ORF">Y032_0005g2551</name>
</gene>
<keyword evidence="2" id="KW-0812">Transmembrane</keyword>
<evidence type="ECO:0000256" key="1">
    <source>
        <dbReference type="SAM" id="MobiDB-lite"/>
    </source>
</evidence>
<keyword evidence="2" id="KW-0472">Membrane</keyword>
<keyword evidence="2" id="KW-1133">Transmembrane helix</keyword>
<comment type="caution">
    <text evidence="3">The sequence shown here is derived from an EMBL/GenBank/DDBJ whole genome shotgun (WGS) entry which is preliminary data.</text>
</comment>
<name>A0A016VSI1_9BILA</name>
<keyword evidence="4" id="KW-1185">Reference proteome</keyword>
<reference evidence="4" key="1">
    <citation type="journal article" date="2015" name="Nat. Genet.">
        <title>The genome and transcriptome of the zoonotic hookworm Ancylostoma ceylanicum identify infection-specific gene families.</title>
        <authorList>
            <person name="Schwarz E.M."/>
            <person name="Hu Y."/>
            <person name="Antoshechkin I."/>
            <person name="Miller M.M."/>
            <person name="Sternberg P.W."/>
            <person name="Aroian R.V."/>
        </authorList>
    </citation>
    <scope>NUCLEOTIDE SEQUENCE</scope>
    <source>
        <strain evidence="4">HY135</strain>
    </source>
</reference>
<sequence>MDERKESILDRKKEIQSALPGCPPSKRPTQNLAMITSEKSAINMAITVLISAGILKAGAYLIFVVEVIAVSASTRHTEPSGVHKLSQNGLKPVFRMEPVPVYTRIDV</sequence>
<dbReference type="AlphaFoldDB" id="A0A016VSI1"/>
<feature type="transmembrane region" description="Helical" evidence="2">
    <location>
        <begin position="41"/>
        <end position="65"/>
    </location>
</feature>
<evidence type="ECO:0000256" key="2">
    <source>
        <dbReference type="SAM" id="Phobius"/>
    </source>
</evidence>
<organism evidence="3 4">
    <name type="scientific">Ancylostoma ceylanicum</name>
    <dbReference type="NCBI Taxonomy" id="53326"/>
    <lineage>
        <taxon>Eukaryota</taxon>
        <taxon>Metazoa</taxon>
        <taxon>Ecdysozoa</taxon>
        <taxon>Nematoda</taxon>
        <taxon>Chromadorea</taxon>
        <taxon>Rhabditida</taxon>
        <taxon>Rhabditina</taxon>
        <taxon>Rhabditomorpha</taxon>
        <taxon>Strongyloidea</taxon>
        <taxon>Ancylostomatidae</taxon>
        <taxon>Ancylostomatinae</taxon>
        <taxon>Ancylostoma</taxon>
    </lineage>
</organism>